<evidence type="ECO:0000256" key="1">
    <source>
        <dbReference type="SAM" id="Phobius"/>
    </source>
</evidence>
<name>A0A330LK30_9GAMM</name>
<accession>A0A330LK30</accession>
<dbReference type="KEGG" id="mya:MORIYA_0946"/>
<keyword evidence="1" id="KW-0812">Transmembrane</keyword>
<protein>
    <recommendedName>
        <fullName evidence="2">Transposase putative helix-turn-helix domain-containing protein</fullName>
    </recommendedName>
</protein>
<proteinExistence type="predicted"/>
<evidence type="ECO:0000313" key="4">
    <source>
        <dbReference type="Proteomes" id="UP000250163"/>
    </source>
</evidence>
<reference evidence="4" key="1">
    <citation type="submission" date="2018-05" db="EMBL/GenBank/DDBJ databases">
        <authorList>
            <person name="Cea G.-C."/>
            <person name="William W."/>
        </authorList>
    </citation>
    <scope>NUCLEOTIDE SEQUENCE [LARGE SCALE GENOMIC DNA]</scope>
    <source>
        <strain evidence="4">DB21MT 5</strain>
    </source>
</reference>
<sequence>MLSQTFGCVRVAYNSALAFSKAQYELGNKTNYNDWSKNLTQLKKNPDLLWLKDISSVPLQQALKHLNKGFQSFFKSGFGYPKFKSKHHYQSASYMSNGFKWDADKQSLLLAKMKQVYSSVIMLIFVDYLLSQAAPTLLLFLNREAS</sequence>
<organism evidence="3 4">
    <name type="scientific">Moritella yayanosii</name>
    <dbReference type="NCBI Taxonomy" id="69539"/>
    <lineage>
        <taxon>Bacteria</taxon>
        <taxon>Pseudomonadati</taxon>
        <taxon>Pseudomonadota</taxon>
        <taxon>Gammaproteobacteria</taxon>
        <taxon>Alteromonadales</taxon>
        <taxon>Moritellaceae</taxon>
        <taxon>Moritella</taxon>
    </lineage>
</organism>
<dbReference type="Pfam" id="PF12323">
    <property type="entry name" value="HTH_OrfB_IS605"/>
    <property type="match status" value="1"/>
</dbReference>
<dbReference type="Proteomes" id="UP000250163">
    <property type="component" value="Chromosome MORIYA"/>
</dbReference>
<keyword evidence="1" id="KW-1133">Transmembrane helix</keyword>
<dbReference type="AlphaFoldDB" id="A0A330LK30"/>
<feature type="transmembrane region" description="Helical" evidence="1">
    <location>
        <begin position="116"/>
        <end position="141"/>
    </location>
</feature>
<keyword evidence="4" id="KW-1185">Reference proteome</keyword>
<dbReference type="EMBL" id="LS483250">
    <property type="protein sequence ID" value="SQD77424.1"/>
    <property type="molecule type" value="Genomic_DNA"/>
</dbReference>
<feature type="domain" description="Transposase putative helix-turn-helix" evidence="2">
    <location>
        <begin position="1"/>
        <end position="29"/>
    </location>
</feature>
<keyword evidence="1" id="KW-0472">Membrane</keyword>
<gene>
    <name evidence="3" type="ORF">MORIYA_0946</name>
</gene>
<evidence type="ECO:0000313" key="3">
    <source>
        <dbReference type="EMBL" id="SQD77424.1"/>
    </source>
</evidence>
<dbReference type="InterPro" id="IPR021027">
    <property type="entry name" value="Transposase_put_HTH"/>
</dbReference>
<evidence type="ECO:0000259" key="2">
    <source>
        <dbReference type="Pfam" id="PF12323"/>
    </source>
</evidence>